<evidence type="ECO:0000256" key="2">
    <source>
        <dbReference type="ARBA" id="ARBA00004906"/>
    </source>
</evidence>
<keyword evidence="5" id="KW-1185">Reference proteome</keyword>
<name>A0A445CH83_ARAHY</name>
<evidence type="ECO:0000313" key="4">
    <source>
        <dbReference type="EMBL" id="RYR50274.1"/>
    </source>
</evidence>
<evidence type="ECO:0000313" key="5">
    <source>
        <dbReference type="Proteomes" id="UP000289738"/>
    </source>
</evidence>
<dbReference type="CDD" id="cd18186">
    <property type="entry name" value="BTB_POZ_ZBTB_KLHL-like"/>
    <property type="match status" value="1"/>
</dbReference>
<dbReference type="SUPFAM" id="SSF54695">
    <property type="entry name" value="POZ domain"/>
    <property type="match status" value="2"/>
</dbReference>
<dbReference type="PROSITE" id="PS50097">
    <property type="entry name" value="BTB"/>
    <property type="match status" value="2"/>
</dbReference>
<reference evidence="4 5" key="1">
    <citation type="submission" date="2019-01" db="EMBL/GenBank/DDBJ databases">
        <title>Sequencing of cultivated peanut Arachis hypogaea provides insights into genome evolution and oil improvement.</title>
        <authorList>
            <person name="Chen X."/>
        </authorList>
    </citation>
    <scope>NUCLEOTIDE SEQUENCE [LARGE SCALE GENOMIC DNA]</scope>
    <source>
        <strain evidence="5">cv. Fuhuasheng</strain>
        <tissue evidence="4">Leaves</tissue>
    </source>
</reference>
<dbReference type="SMART" id="SM00225">
    <property type="entry name" value="BTB"/>
    <property type="match status" value="2"/>
</dbReference>
<accession>A0A445CH83</accession>
<evidence type="ECO:0000256" key="1">
    <source>
        <dbReference type="ARBA" id="ARBA00004184"/>
    </source>
</evidence>
<dbReference type="PANTHER" id="PTHR35918:SF1">
    <property type="entry name" value="BTB DOMAIN-CONTAINING PROTEIN"/>
    <property type="match status" value="1"/>
</dbReference>
<dbReference type="InterPro" id="IPR016024">
    <property type="entry name" value="ARM-type_fold"/>
</dbReference>
<dbReference type="InterPro" id="IPR044953">
    <property type="entry name" value="At1g04390-like"/>
</dbReference>
<dbReference type="GO" id="GO:0012505">
    <property type="term" value="C:endomembrane system"/>
    <property type="evidence" value="ECO:0007669"/>
    <property type="project" value="UniProtKB-SubCell"/>
</dbReference>
<dbReference type="Pfam" id="PF26522">
    <property type="entry name" value="ARM_6"/>
    <property type="match status" value="1"/>
</dbReference>
<comment type="caution">
    <text evidence="4">The sequence shown here is derived from an EMBL/GenBank/DDBJ whole genome shotgun (WGS) entry which is preliminary data.</text>
</comment>
<gene>
    <name evidence="4" type="ORF">Ahy_A07g036883</name>
</gene>
<comment type="subcellular location">
    <subcellularLocation>
        <location evidence="1">Endomembrane system</location>
        <topology evidence="1">Peripheral membrane protein</topology>
    </subcellularLocation>
</comment>
<evidence type="ECO:0000259" key="3">
    <source>
        <dbReference type="PROSITE" id="PS50097"/>
    </source>
</evidence>
<dbReference type="SUPFAM" id="SSF48371">
    <property type="entry name" value="ARM repeat"/>
    <property type="match status" value="1"/>
</dbReference>
<dbReference type="InterPro" id="IPR011333">
    <property type="entry name" value="SKP1/BTB/POZ_sf"/>
</dbReference>
<feature type="domain" description="BTB" evidence="3">
    <location>
        <begin position="820"/>
        <end position="901"/>
    </location>
</feature>
<dbReference type="Proteomes" id="UP000289738">
    <property type="component" value="Chromosome A07"/>
</dbReference>
<organism evidence="4 5">
    <name type="scientific">Arachis hypogaea</name>
    <name type="common">Peanut</name>
    <dbReference type="NCBI Taxonomy" id="3818"/>
    <lineage>
        <taxon>Eukaryota</taxon>
        <taxon>Viridiplantae</taxon>
        <taxon>Streptophyta</taxon>
        <taxon>Embryophyta</taxon>
        <taxon>Tracheophyta</taxon>
        <taxon>Spermatophyta</taxon>
        <taxon>Magnoliopsida</taxon>
        <taxon>eudicotyledons</taxon>
        <taxon>Gunneridae</taxon>
        <taxon>Pentapetalae</taxon>
        <taxon>rosids</taxon>
        <taxon>fabids</taxon>
        <taxon>Fabales</taxon>
        <taxon>Fabaceae</taxon>
        <taxon>Papilionoideae</taxon>
        <taxon>50 kb inversion clade</taxon>
        <taxon>dalbergioids sensu lato</taxon>
        <taxon>Dalbergieae</taxon>
        <taxon>Pterocarpus clade</taxon>
        <taxon>Arachis</taxon>
    </lineage>
</organism>
<comment type="pathway">
    <text evidence="2">Protein modification; protein ubiquitination.</text>
</comment>
<dbReference type="PANTHER" id="PTHR35918">
    <property type="entry name" value="OS06G0674800 PROTEIN"/>
    <property type="match status" value="1"/>
</dbReference>
<dbReference type="InterPro" id="IPR000210">
    <property type="entry name" value="BTB/POZ_dom"/>
</dbReference>
<dbReference type="EMBL" id="SDMP01000007">
    <property type="protein sequence ID" value="RYR50274.1"/>
    <property type="molecule type" value="Genomic_DNA"/>
</dbReference>
<sequence length="1229" mass="139464">MNDCSSTMKPINSRSISVQIQTLHQRLLHALNLGTRYFDEKTNTWKWQCANIEVQKNVLRSINAFLDSISGDARATRHTIVKESVSDVLGALLCILEGKSGPLLSMASNVAVKLVSILPNSLLQSRIVELVCCLSSLISSHQVEVAIDCANALNLVVSNLSATSERTVMEALKDTAIASHIVGNIKDFAGGAKKIEYFEQMGSLLSTILWRWPQSRFPVSSDVKLMKALADMHMVTDSSVKLVLLKMYTSLALCDFVAKKLIEDGVFVEMVVQAMEKSNPQVVRIEGFKLARCLLRCQENFIRMRNLCGDALVNAIICGMRETGLSSKKGGINHGSLLLEACQLGLITRWDGDHHIRFWEHGIDRVLLNLVLENIQDKSSEHVLSLEEQISTANKSLKSNYHLGLRSYLWDILGCLMIHCGENFNPYTYGSELHINTLITCACLTFVDTIQKWCRICQNDVDDNFQSEPVSRAVLMMIYSPCNHISSHARLVLSDRMKVIGIPSLKSLIHTLDYTSSLASYGSSDKLQLVINLIGLNSLSSLPEYQKCIIESKAMKAVVLIVKRCLSNDIHMERPSMAPHLLTSFHERSCCCIDKEDWEGSNVLLFYGLWALSSFVHQCSLLQDHTQKFTTAVTYIKAQLLNKLHETCSSTCLSPGVRWYASYILSYFGCYGFPNELAKWIGKSLNQEEYADLRLIVANGASVNVNGVILAVRCPSLLPREILTSSKNCEEGTDKYGETMREVRLSAHVDYEALVLLLEYVYLGCLQAEEDMVKKLKILAKRCNLQPFLQLLYRQCPEWGTPFPCLNLTSALNSVGSCFSDVILEAETNELVGWTCNFCSNSVPHSHVHKVILQSGCEYLQGLFRSGMQESHSQVIKVAISWEALIKLVQWFYSNNLPNPPAGCLWDNMDDEQKLFNLQPYVELNWLAEFWMLESIQEASWNVIVSCLDSARHLSARIIKMAYNLSLWKLVDIAANFMAPSYRQLRDSSDLEEFDEALVHLIYSASIRFAQEGGNCSRSRLGVKIIQIDDHLYLPQLYWYNSVFGYFVGVNHHGQSTLLGCVLIKNKDIQSFKWLFEYWLYCMGENDQKGFLSINVHRCERTIETCRPTTIYRNWNDFLMKYGVGGNNWLSELFEDRHLRISIYLDHHVWTRMKSTQSSERSRKQKEKEFHVADFHTIIPCATKSSIEAQFQHVYIHEKFREVQEQFREKLNILDGGSIIQPSFSPYDA</sequence>
<dbReference type="Pfam" id="PF00651">
    <property type="entry name" value="BTB"/>
    <property type="match status" value="1"/>
</dbReference>
<dbReference type="AlphaFoldDB" id="A0A445CH83"/>
<dbReference type="Gene3D" id="3.30.710.10">
    <property type="entry name" value="Potassium Channel Kv1.1, Chain A"/>
    <property type="match status" value="2"/>
</dbReference>
<dbReference type="STRING" id="3818.A0A445CH83"/>
<protein>
    <recommendedName>
        <fullName evidence="3">BTB domain-containing protein</fullName>
    </recommendedName>
</protein>
<proteinExistence type="predicted"/>
<feature type="domain" description="BTB" evidence="3">
    <location>
        <begin position="691"/>
        <end position="770"/>
    </location>
</feature>
<dbReference type="InterPro" id="IPR059007">
    <property type="entry name" value="ARM_At1g04390"/>
</dbReference>